<organism evidence="1 2">
    <name type="scientific">Cytobacillus horneckiae</name>
    <dbReference type="NCBI Taxonomy" id="549687"/>
    <lineage>
        <taxon>Bacteria</taxon>
        <taxon>Bacillati</taxon>
        <taxon>Bacillota</taxon>
        <taxon>Bacilli</taxon>
        <taxon>Bacillales</taxon>
        <taxon>Bacillaceae</taxon>
        <taxon>Cytobacillus</taxon>
    </lineage>
</organism>
<keyword evidence="2" id="KW-1185">Reference proteome</keyword>
<proteinExistence type="predicted"/>
<dbReference type="EMBL" id="PISD01000043">
    <property type="protein sequence ID" value="PKG27426.1"/>
    <property type="molecule type" value="Genomic_DNA"/>
</dbReference>
<dbReference type="Proteomes" id="UP000233343">
    <property type="component" value="Unassembled WGS sequence"/>
</dbReference>
<name>A0A2N0ZD39_9BACI</name>
<dbReference type="AlphaFoldDB" id="A0A2N0ZD39"/>
<dbReference type="RefSeq" id="WP_066197418.1">
    <property type="nucleotide sequence ID" value="NZ_JAFDQP010000005.1"/>
</dbReference>
<reference evidence="1 2" key="1">
    <citation type="journal article" date="2010" name="Int. J. Syst. Evol. Microbiol.">
        <title>Bacillus horneckiae sp. nov., isolated from a spacecraft-assembly clean room.</title>
        <authorList>
            <person name="Vaishampayan P."/>
            <person name="Probst A."/>
            <person name="Krishnamurthi S."/>
            <person name="Ghosh S."/>
            <person name="Osman S."/>
            <person name="McDowall A."/>
            <person name="Ruckmani A."/>
            <person name="Mayilraj S."/>
            <person name="Venkateswaran K."/>
        </authorList>
    </citation>
    <scope>NUCLEOTIDE SEQUENCE [LARGE SCALE GENOMIC DNA]</scope>
    <source>
        <strain evidence="2">1PO1SC</strain>
    </source>
</reference>
<accession>A0A2N0ZD39</accession>
<comment type="caution">
    <text evidence="1">The sequence shown here is derived from an EMBL/GenBank/DDBJ whole genome shotgun (WGS) entry which is preliminary data.</text>
</comment>
<gene>
    <name evidence="1" type="ORF">CWS20_18725</name>
</gene>
<evidence type="ECO:0000313" key="2">
    <source>
        <dbReference type="Proteomes" id="UP000233343"/>
    </source>
</evidence>
<evidence type="ECO:0000313" key="1">
    <source>
        <dbReference type="EMBL" id="PKG27426.1"/>
    </source>
</evidence>
<protein>
    <submittedName>
        <fullName evidence="1">Uncharacterized protein</fullName>
    </submittedName>
</protein>
<sequence length="140" mass="16176">MDKFEQTESDYILFNPDTEEYYDTREEEYISEVFLVEDGNVVKQIAVEEFFDIPDEGIDDETVQDEFNLDEKGEITPLGPTWSHIYKESSNREARITGKRASKIHENPGPGANTFSIAYNYTYTHTANISLNAIIDTYIR</sequence>